<evidence type="ECO:0000313" key="3">
    <source>
        <dbReference type="Proteomes" id="UP001501509"/>
    </source>
</evidence>
<feature type="region of interest" description="Disordered" evidence="1">
    <location>
        <begin position="136"/>
        <end position="166"/>
    </location>
</feature>
<sequence>MSNESKAEPANPAGPATSNTVTRAEIEVIDRSLDDLPVLIAEWTQSDAIEHTVLGPDPEEATHWWRWTSTAGTRFEVEWEPHYERVFIWYRQAGWDTGRLFWDTPTGWERRTQPLTVDQAHREAIAFLTSKATSGVYDPQPQEIAAPDPRTASRPRPAGDTSRFHTTLSPRDGLRVHRAGCPGLADQRHTKIETERSRFAQQLQADRLHAVIRAALIAYWRLEWGGREPDVLDIAAAGSQAYVLVMALRHSGLPIDVELSADPHGVRDAVTEALRAFDGVEASDG</sequence>
<reference evidence="3" key="1">
    <citation type="journal article" date="2019" name="Int. J. Syst. Evol. Microbiol.">
        <title>The Global Catalogue of Microorganisms (GCM) 10K type strain sequencing project: providing services to taxonomists for standard genome sequencing and annotation.</title>
        <authorList>
            <consortium name="The Broad Institute Genomics Platform"/>
            <consortium name="The Broad Institute Genome Sequencing Center for Infectious Disease"/>
            <person name="Wu L."/>
            <person name="Ma J."/>
        </authorList>
    </citation>
    <scope>NUCLEOTIDE SEQUENCE [LARGE SCALE GENOMIC DNA]</scope>
    <source>
        <strain evidence="3">JCM 6833</strain>
    </source>
</reference>
<feature type="region of interest" description="Disordered" evidence="1">
    <location>
        <begin position="1"/>
        <end position="22"/>
    </location>
</feature>
<dbReference type="RefSeq" id="WP_344547402.1">
    <property type="nucleotide sequence ID" value="NZ_BAAATD010000013.1"/>
</dbReference>
<comment type="caution">
    <text evidence="2">The sequence shown here is derived from an EMBL/GenBank/DDBJ whole genome shotgun (WGS) entry which is preliminary data.</text>
</comment>
<protein>
    <recommendedName>
        <fullName evidence="4">DUF317 domain-containing protein</fullName>
    </recommendedName>
</protein>
<evidence type="ECO:0000313" key="2">
    <source>
        <dbReference type="EMBL" id="GAA2628100.1"/>
    </source>
</evidence>
<evidence type="ECO:0000256" key="1">
    <source>
        <dbReference type="SAM" id="MobiDB-lite"/>
    </source>
</evidence>
<gene>
    <name evidence="2" type="ORF">GCM10010411_76720</name>
</gene>
<dbReference type="EMBL" id="BAAATD010000013">
    <property type="protein sequence ID" value="GAA2628100.1"/>
    <property type="molecule type" value="Genomic_DNA"/>
</dbReference>
<evidence type="ECO:0008006" key="4">
    <source>
        <dbReference type="Google" id="ProtNLM"/>
    </source>
</evidence>
<name>A0ABP6CWE0_9ACTN</name>
<keyword evidence="3" id="KW-1185">Reference proteome</keyword>
<dbReference type="Proteomes" id="UP001501509">
    <property type="component" value="Unassembled WGS sequence"/>
</dbReference>
<proteinExistence type="predicted"/>
<accession>A0ABP6CWE0</accession>
<organism evidence="2 3">
    <name type="scientific">Actinomadura fulvescens</name>
    <dbReference type="NCBI Taxonomy" id="46160"/>
    <lineage>
        <taxon>Bacteria</taxon>
        <taxon>Bacillati</taxon>
        <taxon>Actinomycetota</taxon>
        <taxon>Actinomycetes</taxon>
        <taxon>Streptosporangiales</taxon>
        <taxon>Thermomonosporaceae</taxon>
        <taxon>Actinomadura</taxon>
    </lineage>
</organism>